<dbReference type="Gene3D" id="3.40.50.150">
    <property type="entry name" value="Vaccinia Virus protein VP39"/>
    <property type="match status" value="1"/>
</dbReference>
<evidence type="ECO:0000256" key="2">
    <source>
        <dbReference type="ARBA" id="ARBA00022603"/>
    </source>
</evidence>
<dbReference type="Proteomes" id="UP000030302">
    <property type="component" value="Chromosome"/>
</dbReference>
<accession>A0A0A1FB95</accession>
<gene>
    <name evidence="7" type="ORF">LT85_2870</name>
</gene>
<dbReference type="InterPro" id="IPR050723">
    <property type="entry name" value="CFA/CMAS"/>
</dbReference>
<organism evidence="7 8">
    <name type="scientific">Collimonas arenae</name>
    <dbReference type="NCBI Taxonomy" id="279058"/>
    <lineage>
        <taxon>Bacteria</taxon>
        <taxon>Pseudomonadati</taxon>
        <taxon>Pseudomonadota</taxon>
        <taxon>Betaproteobacteria</taxon>
        <taxon>Burkholderiales</taxon>
        <taxon>Oxalobacteraceae</taxon>
        <taxon>Collimonas</taxon>
    </lineage>
</organism>
<dbReference type="InterPro" id="IPR041698">
    <property type="entry name" value="Methyltransf_25"/>
</dbReference>
<dbReference type="CDD" id="cd02440">
    <property type="entry name" value="AdoMet_MTases"/>
    <property type="match status" value="1"/>
</dbReference>
<sequence>MAISTFAQDRFKYTTIAHNGHHYCSPLSPNRAAELLAALQLQPDALVLDAGCGKAALLRDLLKSQPVRGVGVDINSYFLAEASDAWVASNPDDDRLTLIESEVKHHPFPASGYDAILCIGSTHAFDGFEHCLTICKQWLKPGGKLLVGEAYWKQRPSDEYLAILDAREDELTGHAENAKRTVAHGYTLRTMAASNDDEWDQYERMYCAAIMQYIAAHPEDPDAQAFGDRAQRWYDSYLASGRSTLGFGYYLLQKN</sequence>
<keyword evidence="5" id="KW-0443">Lipid metabolism</keyword>
<keyword evidence="8" id="KW-1185">Reference proteome</keyword>
<evidence type="ECO:0000256" key="4">
    <source>
        <dbReference type="ARBA" id="ARBA00022691"/>
    </source>
</evidence>
<keyword evidence="2 7" id="KW-0489">Methyltransferase</keyword>
<dbReference type="PANTHER" id="PTHR43667">
    <property type="entry name" value="CYCLOPROPANE-FATTY-ACYL-PHOSPHOLIPID SYNTHASE"/>
    <property type="match status" value="1"/>
</dbReference>
<dbReference type="HOGENOM" id="CLU_037315_0_1_4"/>
<dbReference type="Pfam" id="PF13649">
    <property type="entry name" value="Methyltransf_25"/>
    <property type="match status" value="1"/>
</dbReference>
<evidence type="ECO:0000256" key="1">
    <source>
        <dbReference type="ARBA" id="ARBA00010815"/>
    </source>
</evidence>
<evidence type="ECO:0000313" key="8">
    <source>
        <dbReference type="Proteomes" id="UP000030302"/>
    </source>
</evidence>
<evidence type="ECO:0000256" key="3">
    <source>
        <dbReference type="ARBA" id="ARBA00022679"/>
    </source>
</evidence>
<keyword evidence="3 7" id="KW-0808">Transferase</keyword>
<dbReference type="AlphaFoldDB" id="A0A0A1FB95"/>
<proteinExistence type="inferred from homology"/>
<dbReference type="GO" id="GO:0006629">
    <property type="term" value="P:lipid metabolic process"/>
    <property type="evidence" value="ECO:0007669"/>
    <property type="project" value="UniProtKB-KW"/>
</dbReference>
<comment type="similarity">
    <text evidence="1">Belongs to the CFA/CMAS family.</text>
</comment>
<dbReference type="RefSeq" id="WP_253273551.1">
    <property type="nucleotide sequence ID" value="NZ_CP009962.1"/>
</dbReference>
<dbReference type="STRING" id="279058.LT85_2870"/>
<dbReference type="GO" id="GO:0008168">
    <property type="term" value="F:methyltransferase activity"/>
    <property type="evidence" value="ECO:0007669"/>
    <property type="project" value="UniProtKB-KW"/>
</dbReference>
<protein>
    <submittedName>
        <fullName evidence="7">SAM-dependent methyltransferase</fullName>
    </submittedName>
</protein>
<feature type="domain" description="Methyltransferase" evidence="6">
    <location>
        <begin position="47"/>
        <end position="143"/>
    </location>
</feature>
<dbReference type="SUPFAM" id="SSF53335">
    <property type="entry name" value="S-adenosyl-L-methionine-dependent methyltransferases"/>
    <property type="match status" value="1"/>
</dbReference>
<keyword evidence="4" id="KW-0949">S-adenosyl-L-methionine</keyword>
<dbReference type="PANTHER" id="PTHR43667:SF1">
    <property type="entry name" value="CYCLOPROPANE-FATTY-ACYL-PHOSPHOLIPID SYNTHASE"/>
    <property type="match status" value="1"/>
</dbReference>
<evidence type="ECO:0000259" key="6">
    <source>
        <dbReference type="Pfam" id="PF13649"/>
    </source>
</evidence>
<evidence type="ECO:0000256" key="5">
    <source>
        <dbReference type="ARBA" id="ARBA00023098"/>
    </source>
</evidence>
<dbReference type="InterPro" id="IPR029063">
    <property type="entry name" value="SAM-dependent_MTases_sf"/>
</dbReference>
<dbReference type="EMBL" id="CP009962">
    <property type="protein sequence ID" value="AIY42028.1"/>
    <property type="molecule type" value="Genomic_DNA"/>
</dbReference>
<dbReference type="GO" id="GO:0032259">
    <property type="term" value="P:methylation"/>
    <property type="evidence" value="ECO:0007669"/>
    <property type="project" value="UniProtKB-KW"/>
</dbReference>
<name>A0A0A1FB95_9BURK</name>
<dbReference type="KEGG" id="care:LT85_2870"/>
<reference evidence="8" key="1">
    <citation type="journal article" date="2014" name="Soil Biol. Biochem.">
        <title>Structure and function of bacterial communities in ageing soils: Insights from the Mendocino ecological staircase.</title>
        <authorList>
            <person name="Uroz S."/>
            <person name="Tech J.J."/>
            <person name="Sawaya N.A."/>
            <person name="Frey-Klett P."/>
            <person name="Leveau J.H.J."/>
        </authorList>
    </citation>
    <scope>NUCLEOTIDE SEQUENCE [LARGE SCALE GENOMIC DNA]</scope>
    <source>
        <strain evidence="8">Cal35</strain>
    </source>
</reference>
<evidence type="ECO:0000313" key="7">
    <source>
        <dbReference type="EMBL" id="AIY42028.1"/>
    </source>
</evidence>